<organism evidence="1 2">
    <name type="scientific">Rhodalgimonas zhirmunskyi</name>
    <dbReference type="NCBI Taxonomy" id="2964767"/>
    <lineage>
        <taxon>Bacteria</taxon>
        <taxon>Pseudomonadati</taxon>
        <taxon>Pseudomonadota</taxon>
        <taxon>Alphaproteobacteria</taxon>
        <taxon>Rhodobacterales</taxon>
        <taxon>Roseobacteraceae</taxon>
        <taxon>Rhodalgimonas</taxon>
    </lineage>
</organism>
<keyword evidence="2" id="KW-1185">Reference proteome</keyword>
<name>A0AAJ1UCH9_9RHOB</name>
<dbReference type="AlphaFoldDB" id="A0AAJ1UCH9"/>
<dbReference type="EMBL" id="JANFFA010000047">
    <property type="protein sequence ID" value="MDQ2096000.1"/>
    <property type="molecule type" value="Genomic_DNA"/>
</dbReference>
<reference evidence="1" key="1">
    <citation type="submission" date="2022-07" db="EMBL/GenBank/DDBJ databases">
        <authorList>
            <person name="Otstavnykh N."/>
            <person name="Isaeva M."/>
            <person name="Bystritskaya E."/>
        </authorList>
    </citation>
    <scope>NUCLEOTIDE SEQUENCE</scope>
    <source>
        <strain evidence="1">10Alg 79</strain>
    </source>
</reference>
<gene>
    <name evidence="1" type="ORF">NOI20_17940</name>
</gene>
<dbReference type="Proteomes" id="UP001227162">
    <property type="component" value="Unassembled WGS sequence"/>
</dbReference>
<reference evidence="1" key="2">
    <citation type="submission" date="2023-04" db="EMBL/GenBank/DDBJ databases">
        <title>'Rhodoalgimonas zhirmunskyi' gen. nov., isolated from a red alga.</title>
        <authorList>
            <person name="Nedashkovskaya O.I."/>
            <person name="Otstavnykh N.Y."/>
            <person name="Bystritskaya E.P."/>
            <person name="Balabanova L.A."/>
            <person name="Isaeva M.P."/>
        </authorList>
    </citation>
    <scope>NUCLEOTIDE SEQUENCE</scope>
    <source>
        <strain evidence="1">10Alg 79</strain>
    </source>
</reference>
<evidence type="ECO:0000313" key="2">
    <source>
        <dbReference type="Proteomes" id="UP001227162"/>
    </source>
</evidence>
<sequence>GKETLRHVFDYLDFAPETFAEHANQIENALRYKGQNSSKMLPFVTNADEARSALQARLDTLRSTPAM</sequence>
<comment type="caution">
    <text evidence="1">The sequence shown here is derived from an EMBL/GenBank/DDBJ whole genome shotgun (WGS) entry which is preliminary data.</text>
</comment>
<evidence type="ECO:0000313" key="1">
    <source>
        <dbReference type="EMBL" id="MDQ2096000.1"/>
    </source>
</evidence>
<feature type="non-terminal residue" evidence="1">
    <location>
        <position position="1"/>
    </location>
</feature>
<proteinExistence type="predicted"/>
<accession>A0AAJ1UCH9</accession>
<protein>
    <submittedName>
        <fullName evidence="1">Uncharacterized protein</fullName>
    </submittedName>
</protein>
<dbReference type="RefSeq" id="WP_317627615.1">
    <property type="nucleotide sequence ID" value="NZ_JANFFA010000047.1"/>
</dbReference>